<gene>
    <name evidence="1" type="ORF">IAA53_00195</name>
</gene>
<dbReference type="Proteomes" id="UP000824239">
    <property type="component" value="Unassembled WGS sequence"/>
</dbReference>
<sequence>MKQEVYHQIWRPAPSDAYCLAQNYAVGMLELCGGYSQCENQLRRVLSRDVPRQEPRRALLPLLRQITFELQENLRCIRKASGFSTVRRPGAADFAGLEAPMRLSQYRCRLVQEGLELAPFAALAQNPPRMEPWYLERAGVLFTPPALAQYATVDNLIAATAALRCLLWAQFGPQSDGIIQGRSNKGPGEGYYTAESIFAVTPPAWEPEEQYGEIALVKKHRAPCRPWPFDRGSDAAELPEG</sequence>
<dbReference type="EMBL" id="DVHE01000002">
    <property type="protein sequence ID" value="HIR49700.1"/>
    <property type="molecule type" value="Genomic_DNA"/>
</dbReference>
<reference evidence="1" key="2">
    <citation type="journal article" date="2021" name="PeerJ">
        <title>Extensive microbial diversity within the chicken gut microbiome revealed by metagenomics and culture.</title>
        <authorList>
            <person name="Gilroy R."/>
            <person name="Ravi A."/>
            <person name="Getino M."/>
            <person name="Pursley I."/>
            <person name="Horton D.L."/>
            <person name="Alikhan N.F."/>
            <person name="Baker D."/>
            <person name="Gharbi K."/>
            <person name="Hall N."/>
            <person name="Watson M."/>
            <person name="Adriaenssens E.M."/>
            <person name="Foster-Nyarko E."/>
            <person name="Jarju S."/>
            <person name="Secka A."/>
            <person name="Antonio M."/>
            <person name="Oren A."/>
            <person name="Chaudhuri R.R."/>
            <person name="La Ragione R."/>
            <person name="Hildebrand F."/>
            <person name="Pallen M.J."/>
        </authorList>
    </citation>
    <scope>NUCLEOTIDE SEQUENCE</scope>
    <source>
        <strain evidence="1">ChiBcec15-4380</strain>
    </source>
</reference>
<dbReference type="AlphaFoldDB" id="A0A9D1AQF9"/>
<protein>
    <submittedName>
        <fullName evidence="1">Uncharacterized protein</fullName>
    </submittedName>
</protein>
<organism evidence="1 2">
    <name type="scientific">Candidatus Avoscillospira avicola</name>
    <dbReference type="NCBI Taxonomy" id="2840706"/>
    <lineage>
        <taxon>Bacteria</taxon>
        <taxon>Bacillati</taxon>
        <taxon>Bacillota</taxon>
        <taxon>Clostridia</taxon>
        <taxon>Eubacteriales</taxon>
        <taxon>Oscillospiraceae</taxon>
        <taxon>Oscillospiraceae incertae sedis</taxon>
        <taxon>Candidatus Avoscillospira</taxon>
    </lineage>
</organism>
<accession>A0A9D1AQF9</accession>
<evidence type="ECO:0000313" key="1">
    <source>
        <dbReference type="EMBL" id="HIR49700.1"/>
    </source>
</evidence>
<proteinExistence type="predicted"/>
<evidence type="ECO:0000313" key="2">
    <source>
        <dbReference type="Proteomes" id="UP000824239"/>
    </source>
</evidence>
<comment type="caution">
    <text evidence="1">The sequence shown here is derived from an EMBL/GenBank/DDBJ whole genome shotgun (WGS) entry which is preliminary data.</text>
</comment>
<reference evidence="1" key="1">
    <citation type="submission" date="2020-10" db="EMBL/GenBank/DDBJ databases">
        <authorList>
            <person name="Gilroy R."/>
        </authorList>
    </citation>
    <scope>NUCLEOTIDE SEQUENCE</scope>
    <source>
        <strain evidence="1">ChiBcec15-4380</strain>
    </source>
</reference>
<name>A0A9D1AQF9_9FIRM</name>